<reference evidence="1 2" key="1">
    <citation type="journal article" date="2016" name="Genome Announc.">
        <title>Draft Genome Sequence of Planomonospora sphaerica JCM9374, a Rare Actinomycete.</title>
        <authorList>
            <person name="Dohra H."/>
            <person name="Suzuki T."/>
            <person name="Inoue Y."/>
            <person name="Kodani S."/>
        </authorList>
    </citation>
    <scope>NUCLEOTIDE SEQUENCE [LARGE SCALE GENOMIC DNA]</scope>
    <source>
        <strain evidence="1 2">JCM 9374</strain>
    </source>
</reference>
<accession>A0A171DIU9</accession>
<gene>
    <name evidence="1" type="ORF">PS9374_04467</name>
</gene>
<dbReference type="STRING" id="161355.PS9374_04467"/>
<name>A0A171DIU9_9ACTN</name>
<dbReference type="AlphaFoldDB" id="A0A171DIU9"/>
<keyword evidence="2" id="KW-1185">Reference proteome</keyword>
<organism evidence="1 2">
    <name type="scientific">Planomonospora sphaerica</name>
    <dbReference type="NCBI Taxonomy" id="161355"/>
    <lineage>
        <taxon>Bacteria</taxon>
        <taxon>Bacillati</taxon>
        <taxon>Actinomycetota</taxon>
        <taxon>Actinomycetes</taxon>
        <taxon>Streptosporangiales</taxon>
        <taxon>Streptosporangiaceae</taxon>
        <taxon>Planomonospora</taxon>
    </lineage>
</organism>
<reference evidence="2" key="2">
    <citation type="submission" date="2016-04" db="EMBL/GenBank/DDBJ databases">
        <title>Planomonospora sphaerica JCM9374 whole genome shotgun sequence.</title>
        <authorList>
            <person name="Suzuki T."/>
            <person name="Dohra H."/>
            <person name="Kodani S."/>
        </authorList>
    </citation>
    <scope>NUCLEOTIDE SEQUENCE [LARGE SCALE GENOMIC DNA]</scope>
    <source>
        <strain evidence="2">JCM 9374</strain>
    </source>
</reference>
<dbReference type="RefSeq" id="WP_068899667.1">
    <property type="nucleotide sequence ID" value="NZ_BDCX01000011.1"/>
</dbReference>
<proteinExistence type="predicted"/>
<evidence type="ECO:0000313" key="1">
    <source>
        <dbReference type="EMBL" id="GAT68802.1"/>
    </source>
</evidence>
<sequence>MTNAVCPACSGPGDYGPGPCPACCCRACQGAAFFGTSCTACTGTGLGPDAVRATAQERAPGPGALAAGITADELAQLQREAASLAVALAGHAVLAEAELAVRGLHPVSVAHGDAETDEDARLIYTELPALAARAGTVCSRRGGNDYSTFLFTGPDAARAAEAFSTAVHAMAPSWWRVTPTAQPVYR</sequence>
<dbReference type="Proteomes" id="UP000077701">
    <property type="component" value="Unassembled WGS sequence"/>
</dbReference>
<comment type="caution">
    <text evidence="1">The sequence shown here is derived from an EMBL/GenBank/DDBJ whole genome shotgun (WGS) entry which is preliminary data.</text>
</comment>
<protein>
    <submittedName>
        <fullName evidence="1">Uncharacterized protein</fullName>
    </submittedName>
</protein>
<dbReference type="OrthoDB" id="4736277at2"/>
<dbReference type="EMBL" id="BDCX01000011">
    <property type="protein sequence ID" value="GAT68802.1"/>
    <property type="molecule type" value="Genomic_DNA"/>
</dbReference>
<evidence type="ECO:0000313" key="2">
    <source>
        <dbReference type="Proteomes" id="UP000077701"/>
    </source>
</evidence>